<reference evidence="4" key="1">
    <citation type="submission" date="2016-06" db="UniProtKB">
        <authorList>
            <consortium name="WormBaseParasite"/>
        </authorList>
    </citation>
    <scope>IDENTIFICATION</scope>
</reference>
<evidence type="ECO:0000256" key="1">
    <source>
        <dbReference type="SAM" id="MobiDB-lite"/>
    </source>
</evidence>
<dbReference type="AlphaFoldDB" id="A0A183IL14"/>
<evidence type="ECO:0000313" key="3">
    <source>
        <dbReference type="Proteomes" id="UP000270296"/>
    </source>
</evidence>
<dbReference type="Proteomes" id="UP000270296">
    <property type="component" value="Unassembled WGS sequence"/>
</dbReference>
<feature type="compositionally biased region" description="Acidic residues" evidence="1">
    <location>
        <begin position="265"/>
        <end position="278"/>
    </location>
</feature>
<evidence type="ECO:0000313" key="4">
    <source>
        <dbReference type="WBParaSite" id="SBAD_0000449601-mRNA-1"/>
    </source>
</evidence>
<reference evidence="2 3" key="2">
    <citation type="submission" date="2018-11" db="EMBL/GenBank/DDBJ databases">
        <authorList>
            <consortium name="Pathogen Informatics"/>
        </authorList>
    </citation>
    <scope>NUCLEOTIDE SEQUENCE [LARGE SCALE GENOMIC DNA]</scope>
</reference>
<feature type="region of interest" description="Disordered" evidence="1">
    <location>
        <begin position="259"/>
        <end position="278"/>
    </location>
</feature>
<name>A0A183IL14_9BILA</name>
<gene>
    <name evidence="2" type="ORF">SBAD_LOCUS4310</name>
</gene>
<sequence length="373" mass="42059">MRRRSCHIFHALTELVCWTAKVSPEASVFTFFYGVHGAISTPVSGTGVDGSWAFIIIELARRQGLRQKGQRRGIKSDGMWTKALPENRAREKVWCNPPKRENAVSSVWRVIGTCGVTICLETSAFPSYTKSWYTFPRKISSLLLQPHCSSTTSVWQKSTSASTTVASQEDLNDILLPGASRVLAFNLVVSSFCFWQANAVTCISDNQPVKIQTSIFPHFLELPQRRLSCLISQDKIANGYLEAIIIIFNSAAHIEDKQKEKVEEAKEEEEEEKQEEEKEEYYKEEYSNFFHLDDQNHENPNVRGSQLNPALLVPMVLGLFTRQTFDRAVGRKVGSFVGNRPNDRPTDKGSRWVFAGLFCPISCTCHVSVVLPD</sequence>
<keyword evidence="3" id="KW-1185">Reference proteome</keyword>
<dbReference type="WBParaSite" id="SBAD_0000449601-mRNA-1">
    <property type="protein sequence ID" value="SBAD_0000449601-mRNA-1"/>
    <property type="gene ID" value="SBAD_0000449601"/>
</dbReference>
<organism evidence="4">
    <name type="scientific">Soboliphyme baturini</name>
    <dbReference type="NCBI Taxonomy" id="241478"/>
    <lineage>
        <taxon>Eukaryota</taxon>
        <taxon>Metazoa</taxon>
        <taxon>Ecdysozoa</taxon>
        <taxon>Nematoda</taxon>
        <taxon>Enoplea</taxon>
        <taxon>Dorylaimia</taxon>
        <taxon>Dioctophymatida</taxon>
        <taxon>Dioctophymatoidea</taxon>
        <taxon>Soboliphymatidae</taxon>
        <taxon>Soboliphyme</taxon>
    </lineage>
</organism>
<evidence type="ECO:0000313" key="2">
    <source>
        <dbReference type="EMBL" id="VDP03972.1"/>
    </source>
</evidence>
<protein>
    <submittedName>
        <fullName evidence="2 4">Uncharacterized protein</fullName>
    </submittedName>
</protein>
<proteinExistence type="predicted"/>
<accession>A0A183IL14</accession>
<dbReference type="EMBL" id="UZAM01008242">
    <property type="protein sequence ID" value="VDP03972.1"/>
    <property type="molecule type" value="Genomic_DNA"/>
</dbReference>